<dbReference type="SMART" id="SM00327">
    <property type="entry name" value="VWA"/>
    <property type="match status" value="1"/>
</dbReference>
<feature type="repeat" description="TPR" evidence="1">
    <location>
        <begin position="412"/>
        <end position="445"/>
    </location>
</feature>
<name>A0A1H6FA21_9GAMM</name>
<dbReference type="RefSeq" id="WP_103920242.1">
    <property type="nucleotide sequence ID" value="NZ_FMSV02000493.1"/>
</dbReference>
<dbReference type="PANTHER" id="PTHR22550:SF14">
    <property type="entry name" value="VWFA DOMAIN-CONTAINING PROTEIN"/>
    <property type="match status" value="1"/>
</dbReference>
<dbReference type="InterPro" id="IPR011990">
    <property type="entry name" value="TPR-like_helical_dom_sf"/>
</dbReference>
<dbReference type="InterPro" id="IPR050768">
    <property type="entry name" value="UPF0353/GerABKA_families"/>
</dbReference>
<evidence type="ECO:0000256" key="2">
    <source>
        <dbReference type="SAM" id="Phobius"/>
    </source>
</evidence>
<dbReference type="AlphaFoldDB" id="A0A1H6FA21"/>
<dbReference type="Gene3D" id="1.25.40.10">
    <property type="entry name" value="Tetratricopeptide repeat domain"/>
    <property type="match status" value="1"/>
</dbReference>
<dbReference type="SMART" id="SM00028">
    <property type="entry name" value="TPR"/>
    <property type="match status" value="1"/>
</dbReference>
<evidence type="ECO:0000313" key="5">
    <source>
        <dbReference type="Proteomes" id="UP000236724"/>
    </source>
</evidence>
<accession>A0A1H6FA21</accession>
<feature type="transmembrane region" description="Helical" evidence="2">
    <location>
        <begin position="57"/>
        <end position="75"/>
    </location>
</feature>
<keyword evidence="2" id="KW-0812">Transmembrane</keyword>
<organism evidence="4 5">
    <name type="scientific">Candidatus Venteria ishoeyi</name>
    <dbReference type="NCBI Taxonomy" id="1899563"/>
    <lineage>
        <taxon>Bacteria</taxon>
        <taxon>Pseudomonadati</taxon>
        <taxon>Pseudomonadota</taxon>
        <taxon>Gammaproteobacteria</taxon>
        <taxon>Thiotrichales</taxon>
        <taxon>Thiotrichaceae</taxon>
        <taxon>Venteria</taxon>
    </lineage>
</organism>
<keyword evidence="2" id="KW-1133">Transmembrane helix</keyword>
<dbReference type="Pfam" id="PF13519">
    <property type="entry name" value="VWA_2"/>
    <property type="match status" value="1"/>
</dbReference>
<evidence type="ECO:0000256" key="1">
    <source>
        <dbReference type="PROSITE-ProRule" id="PRU00339"/>
    </source>
</evidence>
<dbReference type="PANTHER" id="PTHR22550">
    <property type="entry name" value="SPORE GERMINATION PROTEIN"/>
    <property type="match status" value="1"/>
</dbReference>
<dbReference type="InterPro" id="IPR036465">
    <property type="entry name" value="vWFA_dom_sf"/>
</dbReference>
<feature type="transmembrane region" description="Helical" evidence="2">
    <location>
        <begin position="7"/>
        <end position="26"/>
    </location>
</feature>
<dbReference type="SUPFAM" id="SSF53300">
    <property type="entry name" value="vWA-like"/>
    <property type="match status" value="1"/>
</dbReference>
<dbReference type="PROSITE" id="PS50234">
    <property type="entry name" value="VWFA"/>
    <property type="match status" value="1"/>
</dbReference>
<gene>
    <name evidence="4" type="ORF">MBHS_02325</name>
</gene>
<protein>
    <submittedName>
        <fullName evidence="4">Tetratricopeptide repeat protein</fullName>
    </submittedName>
</protein>
<dbReference type="PROSITE" id="PS50005">
    <property type="entry name" value="TPR"/>
    <property type="match status" value="1"/>
</dbReference>
<dbReference type="Proteomes" id="UP000236724">
    <property type="component" value="Unassembled WGS sequence"/>
</dbReference>
<proteinExistence type="predicted"/>
<keyword evidence="5" id="KW-1185">Reference proteome</keyword>
<dbReference type="EMBL" id="FMSV02000493">
    <property type="protein sequence ID" value="SEH06463.1"/>
    <property type="molecule type" value="Genomic_DNA"/>
</dbReference>
<dbReference type="Pfam" id="PF00515">
    <property type="entry name" value="TPR_1"/>
    <property type="match status" value="1"/>
</dbReference>
<dbReference type="InterPro" id="IPR019734">
    <property type="entry name" value="TPR_rpt"/>
</dbReference>
<reference evidence="4 5" key="1">
    <citation type="submission" date="2016-10" db="EMBL/GenBank/DDBJ databases">
        <authorList>
            <person name="de Groot N.N."/>
        </authorList>
    </citation>
    <scope>NUCLEOTIDE SEQUENCE [LARGE SCALE GENOMIC DNA]</scope>
    <source>
        <strain evidence="4">MBHS1</strain>
    </source>
</reference>
<dbReference type="OrthoDB" id="9807628at2"/>
<keyword evidence="1" id="KW-0802">TPR repeat</keyword>
<feature type="domain" description="VWFA" evidence="3">
    <location>
        <begin position="92"/>
        <end position="286"/>
    </location>
</feature>
<sequence length="498" mass="54649">MPELFHFLRPLWLLLIPVFLVLLWFWRKQNHNNAWNQVCDSHLLEHLLEGQQQKMTIWPALIIALAGILSLLALAGPTWSKRPQPVFQTEQAQVILFDLSHSMDATDVKPSRLAQARFKLLDLLAQSQEGQTGLLVFAGEAHTVSPLTGDTRTIASLVPALETALMPVQGGKLTLALEAGMNLLKQGGANRGRLLLITDSTPNAAALDKATALARAGYPVSVLAVGTGQGAPIPLAKGGFLKDKRGAIVLPKLNRNALQTLAANGHGLYVEMTADNRDLKHLNQTLDKDQFSRQQEREAALDSQGAQWEEQGPWLLLLVLPLLALGFRRGWLLSVTLVLWPASLLFSANDALALEWADLWQRPDQRGAKALQAEQEEQAASLFKSPQWQGVANYRAENYEAAEQAFAKVDTADAHYNRGNALAKQGKLEQAIEAYQMALEKQVDFSQAKDNLEQVKQALQQQKKSGQFTVQAGWRKLTRKPGFPAGAGWTARSAATGG</sequence>
<evidence type="ECO:0000259" key="3">
    <source>
        <dbReference type="PROSITE" id="PS50234"/>
    </source>
</evidence>
<evidence type="ECO:0000313" key="4">
    <source>
        <dbReference type="EMBL" id="SEH06463.1"/>
    </source>
</evidence>
<dbReference type="PROSITE" id="PS50293">
    <property type="entry name" value="TPR_REGION"/>
    <property type="match status" value="1"/>
</dbReference>
<dbReference type="Gene3D" id="3.40.50.410">
    <property type="entry name" value="von Willebrand factor, type A domain"/>
    <property type="match status" value="1"/>
</dbReference>
<dbReference type="SUPFAM" id="SSF48452">
    <property type="entry name" value="TPR-like"/>
    <property type="match status" value="1"/>
</dbReference>
<dbReference type="InterPro" id="IPR002035">
    <property type="entry name" value="VWF_A"/>
</dbReference>
<keyword evidence="2" id="KW-0472">Membrane</keyword>